<dbReference type="OrthoDB" id="9904304at2759"/>
<evidence type="ECO:0000313" key="2">
    <source>
        <dbReference type="Proteomes" id="UP000228934"/>
    </source>
</evidence>
<sequence length="84" mass="9050">MDGVPGRKAWGMAGGLDLMSLLTPGLLWVGEICTDLAMVIMNPIKATEIVMMADMRTHTGIALTLLMLETKAGPTGIRLSHERK</sequence>
<name>A0A2G9SHT1_AQUCT</name>
<gene>
    <name evidence="1" type="ORF">AB205_0041460</name>
</gene>
<proteinExistence type="predicted"/>
<dbReference type="Proteomes" id="UP000228934">
    <property type="component" value="Unassembled WGS sequence"/>
</dbReference>
<protein>
    <submittedName>
        <fullName evidence="1">Uncharacterized protein</fullName>
    </submittedName>
</protein>
<keyword evidence="2" id="KW-1185">Reference proteome</keyword>
<reference evidence="2" key="1">
    <citation type="journal article" date="2017" name="Nat. Commun.">
        <title>The North American bullfrog draft genome provides insight into hormonal regulation of long noncoding RNA.</title>
        <authorList>
            <person name="Hammond S.A."/>
            <person name="Warren R.L."/>
            <person name="Vandervalk B.P."/>
            <person name="Kucuk E."/>
            <person name="Khan H."/>
            <person name="Gibb E.A."/>
            <person name="Pandoh P."/>
            <person name="Kirk H."/>
            <person name="Zhao Y."/>
            <person name="Jones M."/>
            <person name="Mungall A.J."/>
            <person name="Coope R."/>
            <person name="Pleasance S."/>
            <person name="Moore R.A."/>
            <person name="Holt R.A."/>
            <person name="Round J.M."/>
            <person name="Ohora S."/>
            <person name="Walle B.V."/>
            <person name="Veldhoen N."/>
            <person name="Helbing C.C."/>
            <person name="Birol I."/>
        </authorList>
    </citation>
    <scope>NUCLEOTIDE SEQUENCE [LARGE SCALE GENOMIC DNA]</scope>
</reference>
<accession>A0A2G9SHT1</accession>
<evidence type="ECO:0000313" key="1">
    <source>
        <dbReference type="EMBL" id="PIO38971.1"/>
    </source>
</evidence>
<organism evidence="1 2">
    <name type="scientific">Aquarana catesbeiana</name>
    <name type="common">American bullfrog</name>
    <name type="synonym">Rana catesbeiana</name>
    <dbReference type="NCBI Taxonomy" id="8400"/>
    <lineage>
        <taxon>Eukaryota</taxon>
        <taxon>Metazoa</taxon>
        <taxon>Chordata</taxon>
        <taxon>Craniata</taxon>
        <taxon>Vertebrata</taxon>
        <taxon>Euteleostomi</taxon>
        <taxon>Amphibia</taxon>
        <taxon>Batrachia</taxon>
        <taxon>Anura</taxon>
        <taxon>Neobatrachia</taxon>
        <taxon>Ranoidea</taxon>
        <taxon>Ranidae</taxon>
        <taxon>Aquarana</taxon>
    </lineage>
</organism>
<dbReference type="AlphaFoldDB" id="A0A2G9SHT1"/>
<dbReference type="EMBL" id="KV925023">
    <property type="protein sequence ID" value="PIO38971.1"/>
    <property type="molecule type" value="Genomic_DNA"/>
</dbReference>